<evidence type="ECO:0000313" key="1">
    <source>
        <dbReference type="EMBL" id="CAG7723317.1"/>
    </source>
</evidence>
<dbReference type="EMBL" id="CAJVCH010097812">
    <property type="protein sequence ID" value="CAG7723317.1"/>
    <property type="molecule type" value="Genomic_DNA"/>
</dbReference>
<dbReference type="Proteomes" id="UP000708208">
    <property type="component" value="Unassembled WGS sequence"/>
</dbReference>
<proteinExistence type="predicted"/>
<evidence type="ECO:0000313" key="2">
    <source>
        <dbReference type="Proteomes" id="UP000708208"/>
    </source>
</evidence>
<accession>A0A8J2NRP2</accession>
<organism evidence="1 2">
    <name type="scientific">Allacma fusca</name>
    <dbReference type="NCBI Taxonomy" id="39272"/>
    <lineage>
        <taxon>Eukaryota</taxon>
        <taxon>Metazoa</taxon>
        <taxon>Ecdysozoa</taxon>
        <taxon>Arthropoda</taxon>
        <taxon>Hexapoda</taxon>
        <taxon>Collembola</taxon>
        <taxon>Symphypleona</taxon>
        <taxon>Sminthuridae</taxon>
        <taxon>Allacma</taxon>
    </lineage>
</organism>
<keyword evidence="2" id="KW-1185">Reference proteome</keyword>
<reference evidence="1" key="1">
    <citation type="submission" date="2021-06" db="EMBL/GenBank/DDBJ databases">
        <authorList>
            <person name="Hodson N. C."/>
            <person name="Mongue J. A."/>
            <person name="Jaron S. K."/>
        </authorList>
    </citation>
    <scope>NUCLEOTIDE SEQUENCE</scope>
</reference>
<gene>
    <name evidence="1" type="ORF">AFUS01_LOCUS12412</name>
</gene>
<comment type="caution">
    <text evidence="1">The sequence shown here is derived from an EMBL/GenBank/DDBJ whole genome shotgun (WGS) entry which is preliminary data.</text>
</comment>
<name>A0A8J2NRP2_9HEXA</name>
<feature type="non-terminal residue" evidence="1">
    <location>
        <position position="1"/>
    </location>
</feature>
<sequence length="23" mass="2610">GEGKLCSTLLKDTQDRISFRTKL</sequence>
<dbReference type="AlphaFoldDB" id="A0A8J2NRP2"/>
<protein>
    <submittedName>
        <fullName evidence="1">Uncharacterized protein</fullName>
    </submittedName>
</protein>